<dbReference type="GO" id="GO:0006633">
    <property type="term" value="P:fatty acid biosynthetic process"/>
    <property type="evidence" value="ECO:0007669"/>
    <property type="project" value="TreeGrafter"/>
</dbReference>
<evidence type="ECO:0000256" key="5">
    <source>
        <dbReference type="SAM" id="MobiDB-lite"/>
    </source>
</evidence>
<sequence>MTGPLREAAVVLPGEDAVVPGALDPWLTDQAARDVVEEASEVLGRNVVPWWRDRLNLCDPVAAALAAVVTGVAGARSLVAQGLQPVAYAGHGVGEYAALVAAGALRLDQVVALVDWRAEMLTHAPRPCCAGMAAVVGPGASEVARRVVADVGATGSLTVASVDAPAQVVLSGGCDELARARTAVTAAGLDLVRLPGRVACHGPLVESVAARLAAPLADLDWSVPAVPVLPNVDGRPTRDPDQLARGLRRHLTSPVQWEATSRALVEAGARCVVEVGAVPTLGPLIRQVHPDLPVQLAGGPGLPAPATRPEPVLTGPAPTRGER</sequence>
<proteinExistence type="predicted"/>
<dbReference type="InterPro" id="IPR016036">
    <property type="entry name" value="Malonyl_transacylase_ACP-bd"/>
</dbReference>
<dbReference type="RefSeq" id="WP_183513860.1">
    <property type="nucleotide sequence ID" value="NZ_JACIBU010000001.1"/>
</dbReference>
<dbReference type="Gene3D" id="3.30.70.250">
    <property type="entry name" value="Malonyl-CoA ACP transacylase, ACP-binding"/>
    <property type="match status" value="1"/>
</dbReference>
<dbReference type="InterPro" id="IPR050858">
    <property type="entry name" value="Mal-CoA-ACP_Trans/PKS_FabD"/>
</dbReference>
<evidence type="ECO:0000313" key="7">
    <source>
        <dbReference type="EMBL" id="MBB3677228.1"/>
    </source>
</evidence>
<dbReference type="Proteomes" id="UP000580718">
    <property type="component" value="Unassembled WGS sequence"/>
</dbReference>
<dbReference type="SMART" id="SM00827">
    <property type="entry name" value="PKS_AT"/>
    <property type="match status" value="1"/>
</dbReference>
<organism evidence="7 8">
    <name type="scientific">Modestobacter versicolor</name>
    <dbReference type="NCBI Taxonomy" id="429133"/>
    <lineage>
        <taxon>Bacteria</taxon>
        <taxon>Bacillati</taxon>
        <taxon>Actinomycetota</taxon>
        <taxon>Actinomycetes</taxon>
        <taxon>Geodermatophilales</taxon>
        <taxon>Geodermatophilaceae</taxon>
        <taxon>Modestobacter</taxon>
    </lineage>
</organism>
<evidence type="ECO:0000313" key="8">
    <source>
        <dbReference type="Proteomes" id="UP000580718"/>
    </source>
</evidence>
<name>A0A839Y1X9_9ACTN</name>
<dbReference type="PANTHER" id="PTHR42681">
    <property type="entry name" value="MALONYL-COA-ACYL CARRIER PROTEIN TRANSACYLASE, MITOCHONDRIAL"/>
    <property type="match status" value="1"/>
</dbReference>
<evidence type="ECO:0000256" key="4">
    <source>
        <dbReference type="ARBA" id="ARBA00048462"/>
    </source>
</evidence>
<evidence type="ECO:0000256" key="3">
    <source>
        <dbReference type="ARBA" id="ARBA00023315"/>
    </source>
</evidence>
<reference evidence="7 8" key="1">
    <citation type="submission" date="2020-08" db="EMBL/GenBank/DDBJ databases">
        <title>Sequencing the genomes of 1000 actinobacteria strains.</title>
        <authorList>
            <person name="Klenk H.-P."/>
        </authorList>
    </citation>
    <scope>NUCLEOTIDE SEQUENCE [LARGE SCALE GENOMIC DNA]</scope>
    <source>
        <strain evidence="7 8">DSM 16678</strain>
    </source>
</reference>
<comment type="caution">
    <text evidence="7">The sequence shown here is derived from an EMBL/GenBank/DDBJ whole genome shotgun (WGS) entry which is preliminary data.</text>
</comment>
<comment type="catalytic activity">
    <reaction evidence="4">
        <text>holo-[ACP] + malonyl-CoA = malonyl-[ACP] + CoA</text>
        <dbReference type="Rhea" id="RHEA:41792"/>
        <dbReference type="Rhea" id="RHEA-COMP:9623"/>
        <dbReference type="Rhea" id="RHEA-COMP:9685"/>
        <dbReference type="ChEBI" id="CHEBI:57287"/>
        <dbReference type="ChEBI" id="CHEBI:57384"/>
        <dbReference type="ChEBI" id="CHEBI:64479"/>
        <dbReference type="ChEBI" id="CHEBI:78449"/>
        <dbReference type="EC" id="2.3.1.39"/>
    </reaction>
</comment>
<dbReference type="PANTHER" id="PTHR42681:SF1">
    <property type="entry name" value="MALONYL-COA-ACYL CARRIER PROTEIN TRANSACYLASE, MITOCHONDRIAL"/>
    <property type="match status" value="1"/>
</dbReference>
<dbReference type="GO" id="GO:0005829">
    <property type="term" value="C:cytosol"/>
    <property type="evidence" value="ECO:0007669"/>
    <property type="project" value="TreeGrafter"/>
</dbReference>
<keyword evidence="2 7" id="KW-0808">Transferase</keyword>
<dbReference type="AlphaFoldDB" id="A0A839Y1X9"/>
<dbReference type="SUPFAM" id="SSF55048">
    <property type="entry name" value="Probable ACP-binding domain of malonyl-CoA ACP transacylase"/>
    <property type="match status" value="1"/>
</dbReference>
<dbReference type="EMBL" id="JACIBU010000001">
    <property type="protein sequence ID" value="MBB3677228.1"/>
    <property type="molecule type" value="Genomic_DNA"/>
</dbReference>
<dbReference type="InterPro" id="IPR016035">
    <property type="entry name" value="Acyl_Trfase/lysoPLipase"/>
</dbReference>
<dbReference type="EC" id="2.3.1.39" evidence="1"/>
<dbReference type="InterPro" id="IPR001227">
    <property type="entry name" value="Ac_transferase_dom_sf"/>
</dbReference>
<dbReference type="GO" id="GO:0004314">
    <property type="term" value="F:[acyl-carrier-protein] S-malonyltransferase activity"/>
    <property type="evidence" value="ECO:0007669"/>
    <property type="project" value="UniProtKB-EC"/>
</dbReference>
<dbReference type="Pfam" id="PF00698">
    <property type="entry name" value="Acyl_transf_1"/>
    <property type="match status" value="1"/>
</dbReference>
<dbReference type="InterPro" id="IPR014043">
    <property type="entry name" value="Acyl_transferase_dom"/>
</dbReference>
<feature type="region of interest" description="Disordered" evidence="5">
    <location>
        <begin position="296"/>
        <end position="323"/>
    </location>
</feature>
<keyword evidence="3 7" id="KW-0012">Acyltransferase</keyword>
<dbReference type="SUPFAM" id="SSF52151">
    <property type="entry name" value="FabD/lysophospholipase-like"/>
    <property type="match status" value="1"/>
</dbReference>
<dbReference type="Gene3D" id="3.40.366.10">
    <property type="entry name" value="Malonyl-Coenzyme A Acyl Carrier Protein, domain 2"/>
    <property type="match status" value="1"/>
</dbReference>
<gene>
    <name evidence="7" type="ORF">FHX36_002963</name>
</gene>
<protein>
    <recommendedName>
        <fullName evidence="1">[acyl-carrier-protein] S-malonyltransferase</fullName>
        <ecNumber evidence="1">2.3.1.39</ecNumber>
    </recommendedName>
</protein>
<evidence type="ECO:0000256" key="2">
    <source>
        <dbReference type="ARBA" id="ARBA00022679"/>
    </source>
</evidence>
<accession>A0A839Y1X9</accession>
<evidence type="ECO:0000256" key="1">
    <source>
        <dbReference type="ARBA" id="ARBA00013258"/>
    </source>
</evidence>
<feature type="domain" description="Malonyl-CoA:ACP transacylase (MAT)" evidence="6">
    <location>
        <begin position="27"/>
        <end position="322"/>
    </location>
</feature>
<evidence type="ECO:0000259" key="6">
    <source>
        <dbReference type="SMART" id="SM00827"/>
    </source>
</evidence>